<comment type="caution">
    <text evidence="1">The sequence shown here is derived from an EMBL/GenBank/DDBJ whole genome shotgun (WGS) entry which is preliminary data.</text>
</comment>
<name>A0A1J8QVE8_9AGAM</name>
<dbReference type="AlphaFoldDB" id="A0A1J8QVE8"/>
<organism evidence="1 2">
    <name type="scientific">Rhizopogon vesiculosus</name>
    <dbReference type="NCBI Taxonomy" id="180088"/>
    <lineage>
        <taxon>Eukaryota</taxon>
        <taxon>Fungi</taxon>
        <taxon>Dikarya</taxon>
        <taxon>Basidiomycota</taxon>
        <taxon>Agaricomycotina</taxon>
        <taxon>Agaricomycetes</taxon>
        <taxon>Agaricomycetidae</taxon>
        <taxon>Boletales</taxon>
        <taxon>Suillineae</taxon>
        <taxon>Rhizopogonaceae</taxon>
        <taxon>Rhizopogon</taxon>
    </lineage>
</organism>
<dbReference type="OrthoDB" id="5277092at2759"/>
<reference evidence="1 2" key="1">
    <citation type="submission" date="2016-03" db="EMBL/GenBank/DDBJ databases">
        <title>Comparative genomics of the ectomycorrhizal sister species Rhizopogon vinicolor and Rhizopogon vesiculosus (Basidiomycota: Boletales) reveals a divergence of the mating type B locus.</title>
        <authorList>
            <person name="Mujic A.B."/>
            <person name="Kuo A."/>
            <person name="Tritt A."/>
            <person name="Lipzen A."/>
            <person name="Chen C."/>
            <person name="Johnson J."/>
            <person name="Sharma A."/>
            <person name="Barry K."/>
            <person name="Grigoriev I.V."/>
            <person name="Spatafora J.W."/>
        </authorList>
    </citation>
    <scope>NUCLEOTIDE SEQUENCE [LARGE SCALE GENOMIC DNA]</scope>
    <source>
        <strain evidence="1 2">AM-OR11-056</strain>
    </source>
</reference>
<evidence type="ECO:0000313" key="2">
    <source>
        <dbReference type="Proteomes" id="UP000183567"/>
    </source>
</evidence>
<keyword evidence="2" id="KW-1185">Reference proteome</keyword>
<gene>
    <name evidence="1" type="ORF">AZE42_04824</name>
</gene>
<evidence type="ECO:0000313" key="1">
    <source>
        <dbReference type="EMBL" id="OJA17424.1"/>
    </source>
</evidence>
<protein>
    <submittedName>
        <fullName evidence="1">Uncharacterized protein</fullName>
    </submittedName>
</protein>
<accession>A0A1J8QVE8</accession>
<sequence>MPSDTQNADTALNTFISQKAVAEYTFDSDRGSPESELCREGGEKGRECITLRMHSTRLFEAMQKQGFYCAVPMDPSRTHIACKKIPQN</sequence>
<dbReference type="EMBL" id="LVVM01002017">
    <property type="protein sequence ID" value="OJA17424.1"/>
    <property type="molecule type" value="Genomic_DNA"/>
</dbReference>
<proteinExistence type="predicted"/>
<dbReference type="Proteomes" id="UP000183567">
    <property type="component" value="Unassembled WGS sequence"/>
</dbReference>